<dbReference type="Proteomes" id="UP000039046">
    <property type="component" value="Unassembled WGS sequence"/>
</dbReference>
<protein>
    <submittedName>
        <fullName evidence="8">Putative C6 zinc finger domain protein</fullName>
    </submittedName>
</protein>
<evidence type="ECO:0000313" key="8">
    <source>
        <dbReference type="EMBL" id="CEJ82076.1"/>
    </source>
</evidence>
<dbReference type="InterPro" id="IPR052360">
    <property type="entry name" value="Transcr_Regulatory_Proteins"/>
</dbReference>
<dbReference type="PANTHER" id="PTHR36206:SF13">
    <property type="entry name" value="TRANSCRIPTIONAL REGULATORY PROTEIN MOC3"/>
    <property type="match status" value="1"/>
</dbReference>
<dbReference type="InterPro" id="IPR036864">
    <property type="entry name" value="Zn2-C6_fun-type_DNA-bd_sf"/>
</dbReference>
<proteinExistence type="predicted"/>
<keyword evidence="4" id="KW-0238">DNA-binding</keyword>
<evidence type="ECO:0000256" key="4">
    <source>
        <dbReference type="ARBA" id="ARBA00023125"/>
    </source>
</evidence>
<keyword evidence="6" id="KW-0539">Nucleus</keyword>
<evidence type="ECO:0000256" key="6">
    <source>
        <dbReference type="ARBA" id="ARBA00023242"/>
    </source>
</evidence>
<evidence type="ECO:0000256" key="3">
    <source>
        <dbReference type="ARBA" id="ARBA00023015"/>
    </source>
</evidence>
<keyword evidence="3" id="KW-0805">Transcription regulation</keyword>
<dbReference type="GO" id="GO:0003677">
    <property type="term" value="F:DNA binding"/>
    <property type="evidence" value="ECO:0007669"/>
    <property type="project" value="UniProtKB-KW"/>
</dbReference>
<dbReference type="PANTHER" id="PTHR36206">
    <property type="entry name" value="ASPERCRYPTIN BIOSYNTHESIS CLUSTER-SPECIFIC TRANSCRIPTION REGULATOR ATNN-RELATED"/>
    <property type="match status" value="1"/>
</dbReference>
<name>A0A0A1SV16_9HYPO</name>
<dbReference type="Gene3D" id="4.10.240.10">
    <property type="entry name" value="Zn(2)-C6 fungal-type DNA-binding domain"/>
    <property type="match status" value="1"/>
</dbReference>
<evidence type="ECO:0000256" key="5">
    <source>
        <dbReference type="ARBA" id="ARBA00023163"/>
    </source>
</evidence>
<dbReference type="PROSITE" id="PS00463">
    <property type="entry name" value="ZN2_CY6_FUNGAL_1"/>
    <property type="match status" value="1"/>
</dbReference>
<dbReference type="SUPFAM" id="SSF57701">
    <property type="entry name" value="Zn2/Cys6 DNA-binding domain"/>
    <property type="match status" value="1"/>
</dbReference>
<keyword evidence="1" id="KW-0479">Metal-binding</keyword>
<reference evidence="8 9" key="1">
    <citation type="journal article" date="2015" name="Genome Announc.">
        <title>Draft Genome Sequence and Gene Annotation of the Entomopathogenic Fungus Verticillium hemipterigenum.</title>
        <authorList>
            <person name="Horn F."/>
            <person name="Habel A."/>
            <person name="Scharf D.H."/>
            <person name="Dworschak J."/>
            <person name="Brakhage A.A."/>
            <person name="Guthke R."/>
            <person name="Hertweck C."/>
            <person name="Linde J."/>
        </authorList>
    </citation>
    <scope>NUCLEOTIDE SEQUENCE [LARGE SCALE GENOMIC DNA]</scope>
</reference>
<evidence type="ECO:0000256" key="2">
    <source>
        <dbReference type="ARBA" id="ARBA00022833"/>
    </source>
</evidence>
<sequence length="416" mass="44950">MSGHLLHASAVPKARRGVKTGCVTCRKRKIKCDEAKPACQKCTASGRTCDGYDSMFRFVGVAAPSVSPAGTSAVQESRENSVSARDIERLNKDFSTKTLFHSVSLNCAEEAQQILQTSLTDPNVRQAVASLRKLRQSIETSQDVTAGDAPSPGYDVGIRLYCTALGGLASKLSSSGIEQSEIKSALLCCEMFISIEQSRGNFSAMAQHIMGGLRIMHEQRARPGFGDQVAGEQSFIPAQWPVLPLLDIFVIKLFAAPCKYADLVAAGVSVKVTPSDVPATQHARKLVPNMKAQLTKIAESVISFLNQVSQLQSAAAAPELLLEKRNILASLVEWATATNLIEKETQPIGNELLSLQFAQLLYGILQIIVLSALNSSAQLYEQLQDEINKVQRMAALVTAGVAEFRTRNDDTIKARG</sequence>
<feature type="domain" description="Zn(2)-C6 fungal-type" evidence="7">
    <location>
        <begin position="21"/>
        <end position="49"/>
    </location>
</feature>
<evidence type="ECO:0000256" key="1">
    <source>
        <dbReference type="ARBA" id="ARBA00022723"/>
    </source>
</evidence>
<dbReference type="HOGENOM" id="CLU_060598_0_0_1"/>
<dbReference type="GO" id="GO:0000981">
    <property type="term" value="F:DNA-binding transcription factor activity, RNA polymerase II-specific"/>
    <property type="evidence" value="ECO:0007669"/>
    <property type="project" value="InterPro"/>
</dbReference>
<dbReference type="AlphaFoldDB" id="A0A0A1SV16"/>
<keyword evidence="5" id="KW-0804">Transcription</keyword>
<dbReference type="EMBL" id="CDHN01000001">
    <property type="protein sequence ID" value="CEJ82076.1"/>
    <property type="molecule type" value="Genomic_DNA"/>
</dbReference>
<accession>A0A0A1SV16</accession>
<dbReference type="GO" id="GO:0008270">
    <property type="term" value="F:zinc ion binding"/>
    <property type="evidence" value="ECO:0007669"/>
    <property type="project" value="InterPro"/>
</dbReference>
<dbReference type="SMART" id="SM00066">
    <property type="entry name" value="GAL4"/>
    <property type="match status" value="1"/>
</dbReference>
<keyword evidence="9" id="KW-1185">Reference proteome</keyword>
<keyword evidence="2" id="KW-0862">Zinc</keyword>
<dbReference type="PROSITE" id="PS50048">
    <property type="entry name" value="ZN2_CY6_FUNGAL_2"/>
    <property type="match status" value="1"/>
</dbReference>
<organism evidence="8 9">
    <name type="scientific">[Torrubiella] hemipterigena</name>
    <dbReference type="NCBI Taxonomy" id="1531966"/>
    <lineage>
        <taxon>Eukaryota</taxon>
        <taxon>Fungi</taxon>
        <taxon>Dikarya</taxon>
        <taxon>Ascomycota</taxon>
        <taxon>Pezizomycotina</taxon>
        <taxon>Sordariomycetes</taxon>
        <taxon>Hypocreomycetidae</taxon>
        <taxon>Hypocreales</taxon>
        <taxon>Clavicipitaceae</taxon>
        <taxon>Clavicipitaceae incertae sedis</taxon>
        <taxon>'Torrubiella' clade</taxon>
    </lineage>
</organism>
<dbReference type="STRING" id="1531966.A0A0A1SV16"/>
<gene>
    <name evidence="8" type="ORF">VHEMI02167</name>
</gene>
<dbReference type="CDD" id="cd00067">
    <property type="entry name" value="GAL4"/>
    <property type="match status" value="1"/>
</dbReference>
<evidence type="ECO:0000313" key="9">
    <source>
        <dbReference type="Proteomes" id="UP000039046"/>
    </source>
</evidence>
<dbReference type="OrthoDB" id="3172332at2759"/>
<evidence type="ECO:0000259" key="7">
    <source>
        <dbReference type="PROSITE" id="PS50048"/>
    </source>
</evidence>
<dbReference type="Pfam" id="PF00172">
    <property type="entry name" value="Zn_clus"/>
    <property type="match status" value="1"/>
</dbReference>
<dbReference type="InterPro" id="IPR001138">
    <property type="entry name" value="Zn2Cys6_DnaBD"/>
</dbReference>